<reference evidence="16" key="1">
    <citation type="submission" date="2022-12" db="EMBL/GenBank/DDBJ databases">
        <title>Bacterial isolates from different developmental stages of Nematostella vectensis.</title>
        <authorList>
            <person name="Fraune S."/>
        </authorList>
    </citation>
    <scope>NUCLEOTIDE SEQUENCE</scope>
    <source>
        <strain evidence="16">G21630-S1</strain>
    </source>
</reference>
<keyword evidence="4" id="KW-1003">Cell membrane</keyword>
<dbReference type="EMBL" id="JAPWGY010000002">
    <property type="protein sequence ID" value="MCZ4280161.1"/>
    <property type="molecule type" value="Genomic_DNA"/>
</dbReference>
<evidence type="ECO:0000256" key="5">
    <source>
        <dbReference type="ARBA" id="ARBA00022500"/>
    </source>
</evidence>
<keyword evidence="10 13" id="KW-1133">Transmembrane helix</keyword>
<keyword evidence="3" id="KW-0813">Transport</keyword>
<keyword evidence="16" id="KW-0282">Flagellum</keyword>
<accession>A0ABT4LGD2</accession>
<dbReference type="InterPro" id="IPR047055">
    <property type="entry name" value="MotA-like"/>
</dbReference>
<keyword evidence="5" id="KW-0145">Chemotaxis</keyword>
<feature type="domain" description="Motility protein A N-terminal" evidence="15">
    <location>
        <begin position="4"/>
        <end position="93"/>
    </location>
</feature>
<evidence type="ECO:0000256" key="13">
    <source>
        <dbReference type="SAM" id="Phobius"/>
    </source>
</evidence>
<keyword evidence="16" id="KW-0969">Cilium</keyword>
<dbReference type="Pfam" id="PF20560">
    <property type="entry name" value="MotA_N"/>
    <property type="match status" value="1"/>
</dbReference>
<feature type="transmembrane region" description="Helical" evidence="13">
    <location>
        <begin position="197"/>
        <end position="220"/>
    </location>
</feature>
<evidence type="ECO:0000256" key="10">
    <source>
        <dbReference type="ARBA" id="ARBA00022989"/>
    </source>
</evidence>
<comment type="similarity">
    <text evidence="2">Belongs to the MotA family.</text>
</comment>
<evidence type="ECO:0000256" key="12">
    <source>
        <dbReference type="ARBA" id="ARBA00023136"/>
    </source>
</evidence>
<keyword evidence="7 13" id="KW-0812">Transmembrane</keyword>
<evidence type="ECO:0000259" key="14">
    <source>
        <dbReference type="Pfam" id="PF01618"/>
    </source>
</evidence>
<feature type="transmembrane region" description="Helical" evidence="13">
    <location>
        <begin position="172"/>
        <end position="191"/>
    </location>
</feature>
<gene>
    <name evidence="16" type="primary">motA</name>
    <name evidence="16" type="ORF">O4H49_05205</name>
</gene>
<dbReference type="RefSeq" id="WP_269422372.1">
    <property type="nucleotide sequence ID" value="NZ_JAPWGY010000002.1"/>
</dbReference>
<evidence type="ECO:0000259" key="15">
    <source>
        <dbReference type="Pfam" id="PF20560"/>
    </source>
</evidence>
<evidence type="ECO:0000256" key="11">
    <source>
        <dbReference type="ARBA" id="ARBA00023065"/>
    </source>
</evidence>
<dbReference type="PANTHER" id="PTHR30433:SF4">
    <property type="entry name" value="MOTILITY PROTEIN A"/>
    <property type="match status" value="1"/>
</dbReference>
<evidence type="ECO:0000256" key="4">
    <source>
        <dbReference type="ARBA" id="ARBA00022475"/>
    </source>
</evidence>
<name>A0ABT4LGD2_9PROT</name>
<dbReference type="NCBIfam" id="TIGR03818">
    <property type="entry name" value="MotA1"/>
    <property type="match status" value="1"/>
</dbReference>
<feature type="domain" description="MotA/TolQ/ExbB proton channel" evidence="14">
    <location>
        <begin position="137"/>
        <end position="239"/>
    </location>
</feature>
<keyword evidence="12 13" id="KW-0472">Membrane</keyword>
<dbReference type="InterPro" id="IPR000540">
    <property type="entry name" value="Flag_MotA_CS"/>
</dbReference>
<keyword evidence="9" id="KW-0375">Hydrogen ion transport</keyword>
<dbReference type="Proteomes" id="UP001069802">
    <property type="component" value="Unassembled WGS sequence"/>
</dbReference>
<keyword evidence="16" id="KW-0966">Cell projection</keyword>
<evidence type="ECO:0000256" key="3">
    <source>
        <dbReference type="ARBA" id="ARBA00022448"/>
    </source>
</evidence>
<comment type="subcellular location">
    <subcellularLocation>
        <location evidence="1">Cell inner membrane</location>
        <topology evidence="1">Multi-pass membrane protein</topology>
    </subcellularLocation>
</comment>
<keyword evidence="11" id="KW-0406">Ion transport</keyword>
<evidence type="ECO:0000256" key="2">
    <source>
        <dbReference type="ARBA" id="ARBA00008038"/>
    </source>
</evidence>
<organism evidence="16 17">
    <name type="scientific">Kiloniella laminariae</name>
    <dbReference type="NCBI Taxonomy" id="454162"/>
    <lineage>
        <taxon>Bacteria</taxon>
        <taxon>Pseudomonadati</taxon>
        <taxon>Pseudomonadota</taxon>
        <taxon>Alphaproteobacteria</taxon>
        <taxon>Rhodospirillales</taxon>
        <taxon>Kiloniellaceae</taxon>
        <taxon>Kiloniella</taxon>
    </lineage>
</organism>
<keyword evidence="6" id="KW-0997">Cell inner membrane</keyword>
<keyword evidence="17" id="KW-1185">Reference proteome</keyword>
<dbReference type="PANTHER" id="PTHR30433">
    <property type="entry name" value="CHEMOTAXIS PROTEIN MOTA"/>
    <property type="match status" value="1"/>
</dbReference>
<evidence type="ECO:0000256" key="7">
    <source>
        <dbReference type="ARBA" id="ARBA00022692"/>
    </source>
</evidence>
<proteinExistence type="inferred from homology"/>
<evidence type="ECO:0000256" key="9">
    <source>
        <dbReference type="ARBA" id="ARBA00022781"/>
    </source>
</evidence>
<comment type="caution">
    <text evidence="16">The sequence shown here is derived from an EMBL/GenBank/DDBJ whole genome shotgun (WGS) entry which is preliminary data.</text>
</comment>
<evidence type="ECO:0000313" key="16">
    <source>
        <dbReference type="EMBL" id="MCZ4280161.1"/>
    </source>
</evidence>
<evidence type="ECO:0000256" key="6">
    <source>
        <dbReference type="ARBA" id="ARBA00022519"/>
    </source>
</evidence>
<feature type="transmembrane region" description="Helical" evidence="13">
    <location>
        <begin position="34"/>
        <end position="54"/>
    </location>
</feature>
<dbReference type="InterPro" id="IPR022522">
    <property type="entry name" value="Flagellar_motor_stator_MotA"/>
</dbReference>
<dbReference type="InterPro" id="IPR046786">
    <property type="entry name" value="MotA_N"/>
</dbReference>
<keyword evidence="8" id="KW-0283">Flagellar rotation</keyword>
<evidence type="ECO:0000256" key="1">
    <source>
        <dbReference type="ARBA" id="ARBA00004429"/>
    </source>
</evidence>
<feature type="transmembrane region" description="Helical" evidence="13">
    <location>
        <begin position="7"/>
        <end position="28"/>
    </location>
</feature>
<evidence type="ECO:0000256" key="8">
    <source>
        <dbReference type="ARBA" id="ARBA00022779"/>
    </source>
</evidence>
<dbReference type="InterPro" id="IPR002898">
    <property type="entry name" value="MotA_ExbB_proton_chnl"/>
</dbReference>
<dbReference type="PROSITE" id="PS01307">
    <property type="entry name" value="MOTA"/>
    <property type="match status" value="1"/>
</dbReference>
<protein>
    <submittedName>
        <fullName evidence="16">Flagellar motor stator protein MotA</fullName>
    </submittedName>
</protein>
<sequence>MTVILGIVIVIACVIGGYMAGGGHLGVLWQPFEFVIILGAGIGATICANTKATLKAIGGAFGRMVKGPAYTKADFLELLCLQYQIFKLAKTKGMLALEQHVENPGESTLFAQFPKFHGDHHAVDFVCDYLRLMSLGADKPHEIESLMDQELEVHHLEEANVASALAGLGDGLPALGIVAAVLGVIHTMGSISEPPEILGKLIGAALVGTFSGILASYGFVAPMASAFTRVAEEDTRYYECLKAGILAHMAGNAPTVSVEYARKTLMSHVRPSFYEVEEAANGLPQPG</sequence>
<dbReference type="Pfam" id="PF01618">
    <property type="entry name" value="MotA_ExbB"/>
    <property type="match status" value="1"/>
</dbReference>
<evidence type="ECO:0000313" key="17">
    <source>
        <dbReference type="Proteomes" id="UP001069802"/>
    </source>
</evidence>